<name>A0A1G9RJE5_9FIRM</name>
<keyword evidence="1" id="KW-0812">Transmembrane</keyword>
<dbReference type="InterPro" id="IPR009936">
    <property type="entry name" value="DUF1468"/>
</dbReference>
<dbReference type="AlphaFoldDB" id="A0A1G9RJE5"/>
<keyword evidence="1" id="KW-0472">Membrane</keyword>
<dbReference type="Pfam" id="PF07331">
    <property type="entry name" value="TctB"/>
    <property type="match status" value="1"/>
</dbReference>
<feature type="transmembrane region" description="Helical" evidence="1">
    <location>
        <begin position="89"/>
        <end position="118"/>
    </location>
</feature>
<evidence type="ECO:0000313" key="3">
    <source>
        <dbReference type="EMBL" id="SDM23281.1"/>
    </source>
</evidence>
<reference evidence="3 4" key="1">
    <citation type="submission" date="2016-10" db="EMBL/GenBank/DDBJ databases">
        <authorList>
            <person name="de Groot N.N."/>
        </authorList>
    </citation>
    <scope>NUCLEOTIDE SEQUENCE [LARGE SCALE GENOMIC DNA]</scope>
    <source>
        <strain evidence="3 4">SLAS-1</strain>
    </source>
</reference>
<organism evidence="3 4">
    <name type="scientific">Halarsenatibacter silvermanii</name>
    <dbReference type="NCBI Taxonomy" id="321763"/>
    <lineage>
        <taxon>Bacteria</taxon>
        <taxon>Bacillati</taxon>
        <taxon>Bacillota</taxon>
        <taxon>Clostridia</taxon>
        <taxon>Halanaerobiales</taxon>
        <taxon>Halarsenatibacteraceae</taxon>
        <taxon>Halarsenatibacter</taxon>
    </lineage>
</organism>
<dbReference type="STRING" id="321763.SAMN04488692_12225"/>
<feature type="transmembrane region" description="Helical" evidence="1">
    <location>
        <begin position="7"/>
        <end position="24"/>
    </location>
</feature>
<dbReference type="RefSeq" id="WP_159429904.1">
    <property type="nucleotide sequence ID" value="NZ_FNGO01000022.1"/>
</dbReference>
<proteinExistence type="predicted"/>
<sequence>MKLVAELIFLLALTIASLIFYLQIGEFPGEGWDELGPAAYPRLILLVMLAILLYLIVNNLRKIYRAHEKNDLKFSSSELKRALYRYHQVVISIILFFVYMTAIGYIGFKISTFGYMFITQWILSSGGKKALPKIIIASLVIGFGVPLIFETYLGVAFPRGFFFQ</sequence>
<accession>A0A1G9RJE5</accession>
<dbReference type="EMBL" id="FNGO01000022">
    <property type="protein sequence ID" value="SDM23281.1"/>
    <property type="molecule type" value="Genomic_DNA"/>
</dbReference>
<feature type="transmembrane region" description="Helical" evidence="1">
    <location>
        <begin position="39"/>
        <end position="57"/>
    </location>
</feature>
<gene>
    <name evidence="3" type="ORF">SAMN04488692_12225</name>
</gene>
<evidence type="ECO:0000313" key="4">
    <source>
        <dbReference type="Proteomes" id="UP000199476"/>
    </source>
</evidence>
<keyword evidence="4" id="KW-1185">Reference proteome</keyword>
<protein>
    <submittedName>
        <fullName evidence="3">Tripartite tricarboxylate transporter TctB family protein</fullName>
    </submittedName>
</protein>
<feature type="transmembrane region" description="Helical" evidence="1">
    <location>
        <begin position="130"/>
        <end position="149"/>
    </location>
</feature>
<dbReference type="OrthoDB" id="2967877at2"/>
<dbReference type="Proteomes" id="UP000199476">
    <property type="component" value="Unassembled WGS sequence"/>
</dbReference>
<keyword evidence="1" id="KW-1133">Transmembrane helix</keyword>
<feature type="domain" description="DUF1468" evidence="2">
    <location>
        <begin position="8"/>
        <end position="158"/>
    </location>
</feature>
<evidence type="ECO:0000259" key="2">
    <source>
        <dbReference type="Pfam" id="PF07331"/>
    </source>
</evidence>
<evidence type="ECO:0000256" key="1">
    <source>
        <dbReference type="SAM" id="Phobius"/>
    </source>
</evidence>